<dbReference type="Gene3D" id="3.40.50.720">
    <property type="entry name" value="NAD(P)-binding Rossmann-like Domain"/>
    <property type="match status" value="1"/>
</dbReference>
<dbReference type="InterPro" id="IPR002328">
    <property type="entry name" value="ADH_Zn_CS"/>
</dbReference>
<evidence type="ECO:0000256" key="3">
    <source>
        <dbReference type="ARBA" id="ARBA00022833"/>
    </source>
</evidence>
<accession>A0AAD5Q9H1</accession>
<evidence type="ECO:0000256" key="5">
    <source>
        <dbReference type="RuleBase" id="RU361277"/>
    </source>
</evidence>
<evidence type="ECO:0000256" key="4">
    <source>
        <dbReference type="ARBA" id="ARBA00023002"/>
    </source>
</evidence>
<comment type="caution">
    <text evidence="7">The sequence shown here is derived from an EMBL/GenBank/DDBJ whole genome shotgun (WGS) entry which is preliminary data.</text>
</comment>
<dbReference type="EMBL" id="JAKCXM010000029">
    <property type="protein sequence ID" value="KAJ0406730.1"/>
    <property type="molecule type" value="Genomic_DNA"/>
</dbReference>
<evidence type="ECO:0000256" key="1">
    <source>
        <dbReference type="ARBA" id="ARBA00001947"/>
    </source>
</evidence>
<dbReference type="GO" id="GO:0016616">
    <property type="term" value="F:oxidoreductase activity, acting on the CH-OH group of donors, NAD or NADP as acceptor"/>
    <property type="evidence" value="ECO:0007669"/>
    <property type="project" value="InterPro"/>
</dbReference>
<dbReference type="SMART" id="SM00829">
    <property type="entry name" value="PKS_ER"/>
    <property type="match status" value="1"/>
</dbReference>
<dbReference type="Proteomes" id="UP001209570">
    <property type="component" value="Unassembled WGS sequence"/>
</dbReference>
<dbReference type="AlphaFoldDB" id="A0AAD5Q9H1"/>
<dbReference type="SUPFAM" id="SSF51735">
    <property type="entry name" value="NAD(P)-binding Rossmann-fold domains"/>
    <property type="match status" value="1"/>
</dbReference>
<comment type="similarity">
    <text evidence="5">Belongs to the zinc-containing alcohol dehydrogenase family.</text>
</comment>
<keyword evidence="4" id="KW-0560">Oxidoreductase</keyword>
<dbReference type="CDD" id="cd05283">
    <property type="entry name" value="CAD1"/>
    <property type="match status" value="1"/>
</dbReference>
<dbReference type="FunFam" id="3.40.50.720:FF:000022">
    <property type="entry name" value="Cinnamyl alcohol dehydrogenase"/>
    <property type="match status" value="1"/>
</dbReference>
<dbReference type="GO" id="GO:0008270">
    <property type="term" value="F:zinc ion binding"/>
    <property type="evidence" value="ECO:0007669"/>
    <property type="project" value="InterPro"/>
</dbReference>
<proteinExistence type="inferred from homology"/>
<dbReference type="Pfam" id="PF08240">
    <property type="entry name" value="ADH_N"/>
    <property type="match status" value="1"/>
</dbReference>
<evidence type="ECO:0000256" key="2">
    <source>
        <dbReference type="ARBA" id="ARBA00022723"/>
    </source>
</evidence>
<organism evidence="7 8">
    <name type="scientific">Pythium insidiosum</name>
    <name type="common">Pythiosis disease agent</name>
    <dbReference type="NCBI Taxonomy" id="114742"/>
    <lineage>
        <taxon>Eukaryota</taxon>
        <taxon>Sar</taxon>
        <taxon>Stramenopiles</taxon>
        <taxon>Oomycota</taxon>
        <taxon>Peronosporomycetes</taxon>
        <taxon>Pythiales</taxon>
        <taxon>Pythiaceae</taxon>
        <taxon>Pythium</taxon>
    </lineage>
</organism>
<feature type="domain" description="Enoyl reductase (ER)" evidence="6">
    <location>
        <begin position="18"/>
        <end position="348"/>
    </location>
</feature>
<keyword evidence="3 5" id="KW-0862">Zinc</keyword>
<gene>
    <name evidence="7" type="ORF">P43SY_004555</name>
</gene>
<name>A0AAD5Q9H1_PYTIN</name>
<dbReference type="InterPro" id="IPR013149">
    <property type="entry name" value="ADH-like_C"/>
</dbReference>
<keyword evidence="2 5" id="KW-0479">Metal-binding</keyword>
<dbReference type="InterPro" id="IPR011032">
    <property type="entry name" value="GroES-like_sf"/>
</dbReference>
<dbReference type="Gene3D" id="3.90.180.10">
    <property type="entry name" value="Medium-chain alcohol dehydrogenases, catalytic domain"/>
    <property type="match status" value="1"/>
</dbReference>
<dbReference type="InterPro" id="IPR013154">
    <property type="entry name" value="ADH-like_N"/>
</dbReference>
<reference evidence="7" key="1">
    <citation type="submission" date="2021-12" db="EMBL/GenBank/DDBJ databases">
        <title>Prjna785345.</title>
        <authorList>
            <person name="Rujirawat T."/>
            <person name="Krajaejun T."/>
        </authorList>
    </citation>
    <scope>NUCLEOTIDE SEQUENCE</scope>
    <source>
        <strain evidence="7">Pi057C3</strain>
    </source>
</reference>
<dbReference type="SUPFAM" id="SSF50129">
    <property type="entry name" value="GroES-like"/>
    <property type="match status" value="1"/>
</dbReference>
<sequence length="350" mass="37187">MAAVEPRTIKALAAHKPGLEVEPFEYVARPLGPNDVEIAISHCGICGSDLHTISGGWGGANYPVVPGHEIVGQVTAAGASVKDLQVGDRVGVGAMVFSCQDKATCESCATDKDSYCPKSVYTYNATYTDGEKSYGGYAEYVRVDANYAFKIPEALPSDVAAPLLCAGVTVYTPLKQYVQPGYRVGVVGIGGLGHLALQFIKALGGVPVAFSQSPNKEEQARALGAEDFVVMRDPEAVKRAARSVHVLIVTADAQNQPYDAYLSVIRAGGTLIMVGVPDDQIKFSPFSLIGGNISFVGSLIGGIKDTKDMLTLAAEKNVRPVIQKLPMKQANEGIQMVHQGKVRYRVVLEN</sequence>
<evidence type="ECO:0000313" key="8">
    <source>
        <dbReference type="Proteomes" id="UP001209570"/>
    </source>
</evidence>
<protein>
    <recommendedName>
        <fullName evidence="6">Enoyl reductase (ER) domain-containing protein</fullName>
    </recommendedName>
</protein>
<dbReference type="PANTHER" id="PTHR42683">
    <property type="entry name" value="ALDEHYDE REDUCTASE"/>
    <property type="match status" value="1"/>
</dbReference>
<dbReference type="Pfam" id="PF00107">
    <property type="entry name" value="ADH_zinc_N"/>
    <property type="match status" value="1"/>
</dbReference>
<dbReference type="InterPro" id="IPR047109">
    <property type="entry name" value="CAD-like"/>
</dbReference>
<comment type="cofactor">
    <cofactor evidence="1 5">
        <name>Zn(2+)</name>
        <dbReference type="ChEBI" id="CHEBI:29105"/>
    </cofactor>
</comment>
<dbReference type="PROSITE" id="PS00059">
    <property type="entry name" value="ADH_ZINC"/>
    <property type="match status" value="1"/>
</dbReference>
<dbReference type="InterPro" id="IPR036291">
    <property type="entry name" value="NAD(P)-bd_dom_sf"/>
</dbReference>
<dbReference type="InterPro" id="IPR020843">
    <property type="entry name" value="ER"/>
</dbReference>
<evidence type="ECO:0000313" key="7">
    <source>
        <dbReference type="EMBL" id="KAJ0406730.1"/>
    </source>
</evidence>
<evidence type="ECO:0000259" key="6">
    <source>
        <dbReference type="SMART" id="SM00829"/>
    </source>
</evidence>
<keyword evidence="8" id="KW-1185">Reference proteome</keyword>